<comment type="function">
    <text evidence="3">A probable RNA chaperone. Forms a complex with KhpB which binds to cellular RNA and controls its expression. Plays a role in peptidoglycan (PG) homeostasis and cell length regulation.</text>
</comment>
<dbReference type="InterPro" id="IPR009019">
    <property type="entry name" value="KH_sf_prok-type"/>
</dbReference>
<reference evidence="4 5" key="1">
    <citation type="submission" date="2010-07" db="EMBL/GenBank/DDBJ databases">
        <authorList>
            <person name="Muzny D."/>
            <person name="Qin X."/>
            <person name="Deng J."/>
            <person name="Jiang H."/>
            <person name="Liu Y."/>
            <person name="Qu J."/>
            <person name="Song X.-Z."/>
            <person name="Zhang L."/>
            <person name="Thornton R."/>
            <person name="Coyle M."/>
            <person name="Francisco L."/>
            <person name="Jackson L."/>
            <person name="Javaid M."/>
            <person name="Korchina V."/>
            <person name="Kovar C."/>
            <person name="Mata R."/>
            <person name="Mathew T."/>
            <person name="Ngo R."/>
            <person name="Nguyen L."/>
            <person name="Nguyen N."/>
            <person name="Okwuonu G."/>
            <person name="Ongeri F."/>
            <person name="Pham C."/>
            <person name="Simmons D."/>
            <person name="Wilczek-Boney K."/>
            <person name="Hale W."/>
            <person name="Jakkamsetti A."/>
            <person name="Pham P."/>
            <person name="Ruth R."/>
            <person name="San Lucas F."/>
            <person name="Warren J."/>
            <person name="Zhang J."/>
            <person name="Zhao Z."/>
            <person name="Zhou C."/>
            <person name="Zhu D."/>
            <person name="Lee S."/>
            <person name="Bess C."/>
            <person name="Blankenburg K."/>
            <person name="Forbes L."/>
            <person name="Fu Q."/>
            <person name="Gubbala S."/>
            <person name="Hirani K."/>
            <person name="Jayaseelan J.C."/>
            <person name="Lara F."/>
            <person name="Munidasa M."/>
            <person name="Palculict T."/>
            <person name="Patil S."/>
            <person name="Pu L.-L."/>
            <person name="Saada N."/>
            <person name="Tang L."/>
            <person name="Weissenberger G."/>
            <person name="Zhu Y."/>
            <person name="Hemphill L."/>
            <person name="Shang Y."/>
            <person name="Youmans B."/>
            <person name="Ayvaz T."/>
            <person name="Ross M."/>
            <person name="Santibanez J."/>
            <person name="Aqrawi P."/>
            <person name="Gross S."/>
            <person name="Joshi V."/>
            <person name="Fowler G."/>
            <person name="Nazareth L."/>
            <person name="Reid J."/>
            <person name="Worley K."/>
            <person name="Petrosino J."/>
            <person name="Highlander S."/>
            <person name="Gibbs R."/>
        </authorList>
    </citation>
    <scope>NUCLEOTIDE SEQUENCE [LARGE SCALE GENOMIC DNA]</scope>
    <source>
        <strain evidence="4 5">ATCC BAA-1640</strain>
    </source>
</reference>
<dbReference type="SUPFAM" id="SSF54814">
    <property type="entry name" value="Prokaryotic type KH domain (KH-domain type II)"/>
    <property type="match status" value="1"/>
</dbReference>
<dbReference type="STRING" id="862517.HMPREF9225_1458"/>
<comment type="caution">
    <text evidence="4">The sequence shown here is derived from an EMBL/GenBank/DDBJ whole genome shotgun (WGS) entry which is preliminary data.</text>
</comment>
<dbReference type="PANTHER" id="PTHR34654:SF1">
    <property type="entry name" value="RNA-BINDING PROTEIN KHPA"/>
    <property type="match status" value="1"/>
</dbReference>
<evidence type="ECO:0000313" key="4">
    <source>
        <dbReference type="EMBL" id="EFM24887.1"/>
    </source>
</evidence>
<comment type="subcellular location">
    <subcellularLocation>
        <location evidence="3">Cytoplasm</location>
    </subcellularLocation>
</comment>
<evidence type="ECO:0000256" key="1">
    <source>
        <dbReference type="ARBA" id="ARBA00022490"/>
    </source>
</evidence>
<evidence type="ECO:0000256" key="3">
    <source>
        <dbReference type="HAMAP-Rule" id="MF_00088"/>
    </source>
</evidence>
<dbReference type="GO" id="GO:0008360">
    <property type="term" value="P:regulation of cell shape"/>
    <property type="evidence" value="ECO:0007669"/>
    <property type="project" value="UniProtKB-KW"/>
</dbReference>
<keyword evidence="5" id="KW-1185">Reference proteome</keyword>
<dbReference type="InterPro" id="IPR020627">
    <property type="entry name" value="KhpA"/>
</dbReference>
<dbReference type="OrthoDB" id="9812389at2"/>
<dbReference type="Gene3D" id="3.30.300.20">
    <property type="match status" value="1"/>
</dbReference>
<keyword evidence="1 3" id="KW-0963">Cytoplasm</keyword>
<dbReference type="GO" id="GO:0005737">
    <property type="term" value="C:cytoplasm"/>
    <property type="evidence" value="ECO:0007669"/>
    <property type="project" value="UniProtKB-SubCell"/>
</dbReference>
<gene>
    <name evidence="3" type="primary">khpA</name>
    <name evidence="4" type="ORF">HMPREF9225_1458</name>
</gene>
<dbReference type="GO" id="GO:0009252">
    <property type="term" value="P:peptidoglycan biosynthetic process"/>
    <property type="evidence" value="ECO:0007669"/>
    <property type="project" value="UniProtKB-UniRule"/>
</dbReference>
<dbReference type="AlphaFoldDB" id="E0NMR9"/>
<keyword evidence="3" id="KW-0143">Chaperone</keyword>
<dbReference type="Pfam" id="PF13083">
    <property type="entry name" value="KH_KhpA-B"/>
    <property type="match status" value="1"/>
</dbReference>
<comment type="subunit">
    <text evidence="3">Forms a complex with KhpB.</text>
</comment>
<dbReference type="RefSeq" id="WP_008902248.1">
    <property type="nucleotide sequence ID" value="NZ_GL397071.1"/>
</dbReference>
<sequence>MVELVEFIAKSLCEDKDSVKVEFNNTDSSIDITLHVAEADMGKVIGRQGRIAKSIRTILKAMSLKENIKVNLQIEN</sequence>
<dbReference type="HAMAP" id="MF_00088">
    <property type="entry name" value="KhpA"/>
    <property type="match status" value="1"/>
</dbReference>
<keyword evidence="2 3" id="KW-0694">RNA-binding</keyword>
<evidence type="ECO:0000313" key="5">
    <source>
        <dbReference type="Proteomes" id="UP000003280"/>
    </source>
</evidence>
<keyword evidence="3" id="KW-0961">Cell wall biogenesis/degradation</keyword>
<dbReference type="Proteomes" id="UP000003280">
    <property type="component" value="Unassembled WGS sequence"/>
</dbReference>
<proteinExistence type="inferred from homology"/>
<dbReference type="EMBL" id="AEEH01000047">
    <property type="protein sequence ID" value="EFM24887.1"/>
    <property type="molecule type" value="Genomic_DNA"/>
</dbReference>
<accession>E0NMR9</accession>
<comment type="similarity">
    <text evidence="3">Belongs to the KhpA RNA-binding protein family.</text>
</comment>
<dbReference type="PANTHER" id="PTHR34654">
    <property type="entry name" value="UPF0109 PROTEIN SCO5592"/>
    <property type="match status" value="1"/>
</dbReference>
<dbReference type="GO" id="GO:0003723">
    <property type="term" value="F:RNA binding"/>
    <property type="evidence" value="ECO:0007669"/>
    <property type="project" value="UniProtKB-UniRule"/>
</dbReference>
<dbReference type="eggNOG" id="COG1837">
    <property type="taxonomic scope" value="Bacteria"/>
</dbReference>
<dbReference type="GO" id="GO:0071555">
    <property type="term" value="P:cell wall organization"/>
    <property type="evidence" value="ECO:0007669"/>
    <property type="project" value="UniProtKB-KW"/>
</dbReference>
<protein>
    <recommendedName>
        <fullName evidence="3">RNA-binding protein KhpA</fullName>
    </recommendedName>
    <alternativeName>
        <fullName evidence="3">KH-domain protein A</fullName>
    </alternativeName>
</protein>
<name>E0NMR9_9FIRM</name>
<organism evidence="4 5">
    <name type="scientific">Peptoniphilus duerdenii ATCC BAA-1640</name>
    <dbReference type="NCBI Taxonomy" id="862517"/>
    <lineage>
        <taxon>Bacteria</taxon>
        <taxon>Bacillati</taxon>
        <taxon>Bacillota</taxon>
        <taxon>Tissierellia</taxon>
        <taxon>Tissierellales</taxon>
        <taxon>Peptoniphilaceae</taxon>
        <taxon>Peptoniphilus</taxon>
    </lineage>
</organism>
<keyword evidence="3" id="KW-0133">Cell shape</keyword>
<dbReference type="HOGENOM" id="CLU_132074_1_1_9"/>
<evidence type="ECO:0000256" key="2">
    <source>
        <dbReference type="ARBA" id="ARBA00022884"/>
    </source>
</evidence>
<dbReference type="InterPro" id="IPR015946">
    <property type="entry name" value="KH_dom-like_a/b"/>
</dbReference>
<dbReference type="CDD" id="cd22533">
    <property type="entry name" value="KH-II_YlqC-like"/>
    <property type="match status" value="1"/>
</dbReference>